<dbReference type="Pfam" id="PF14223">
    <property type="entry name" value="Retrotran_gag_2"/>
    <property type="match status" value="1"/>
</dbReference>
<evidence type="ECO:0000313" key="2">
    <source>
        <dbReference type="Proteomes" id="UP001162060"/>
    </source>
</evidence>
<reference evidence="1" key="1">
    <citation type="submission" date="2024-01" db="EMBL/GenBank/DDBJ databases">
        <authorList>
            <person name="Webb A."/>
        </authorList>
    </citation>
    <scope>NUCLEOTIDE SEQUENCE</scope>
    <source>
        <strain evidence="1">Pm1</strain>
    </source>
</reference>
<organism evidence="1 2">
    <name type="scientific">Peronospora matthiolae</name>
    <dbReference type="NCBI Taxonomy" id="2874970"/>
    <lineage>
        <taxon>Eukaryota</taxon>
        <taxon>Sar</taxon>
        <taxon>Stramenopiles</taxon>
        <taxon>Oomycota</taxon>
        <taxon>Peronosporomycetes</taxon>
        <taxon>Peronosporales</taxon>
        <taxon>Peronosporaceae</taxon>
        <taxon>Peronospora</taxon>
    </lineage>
</organism>
<protein>
    <submittedName>
        <fullName evidence="1">Uncharacterized protein</fullName>
    </submittedName>
</protein>
<proteinExistence type="predicted"/>
<gene>
    <name evidence="1" type="ORF">PM001_LOCUS14482</name>
</gene>
<dbReference type="Proteomes" id="UP001162060">
    <property type="component" value="Unassembled WGS sequence"/>
</dbReference>
<dbReference type="AlphaFoldDB" id="A0AAV1U700"/>
<dbReference type="EMBL" id="CAKLBY020000153">
    <property type="protein sequence ID" value="CAK7929332.1"/>
    <property type="molecule type" value="Genomic_DNA"/>
</dbReference>
<sequence>MRMTLARKGLLAHLEVVKPELEITGAWLINYAKALGIIAQGVELQHQTKIRSATRAIHTWPTLPDFHNRSTLQNRVNMTRRLHQFKMESVSTMTKHLNDFDELIVGLQTLGEPVNEARQLVVLLSSLPSE</sequence>
<comment type="caution">
    <text evidence="1">The sequence shown here is derived from an EMBL/GenBank/DDBJ whole genome shotgun (WGS) entry which is preliminary data.</text>
</comment>
<evidence type="ECO:0000313" key="1">
    <source>
        <dbReference type="EMBL" id="CAK7929332.1"/>
    </source>
</evidence>
<name>A0AAV1U700_9STRA</name>
<accession>A0AAV1U700</accession>